<feature type="compositionally biased region" description="Acidic residues" evidence="4">
    <location>
        <begin position="264"/>
        <end position="278"/>
    </location>
</feature>
<dbReference type="GO" id="GO:0006281">
    <property type="term" value="P:DNA repair"/>
    <property type="evidence" value="ECO:0007669"/>
    <property type="project" value="UniProtKB-UniRule"/>
</dbReference>
<keyword evidence="2" id="KW-0233">DNA recombination</keyword>
<name>A0A399FC25_9DEIN</name>
<feature type="short sequence motif" description="Important for interaction with partner proteins" evidence="2">
    <location>
        <begin position="273"/>
        <end position="278"/>
    </location>
</feature>
<evidence type="ECO:0000313" key="5">
    <source>
        <dbReference type="EMBL" id="RIH93733.1"/>
    </source>
</evidence>
<keyword evidence="2" id="KW-0234">DNA repair</keyword>
<dbReference type="Pfam" id="PF00436">
    <property type="entry name" value="SSB"/>
    <property type="match status" value="2"/>
</dbReference>
<dbReference type="SUPFAM" id="SSF50249">
    <property type="entry name" value="Nucleic acid-binding proteins"/>
    <property type="match status" value="2"/>
</dbReference>
<keyword evidence="2" id="KW-0235">DNA replication</keyword>
<dbReference type="GO" id="GO:0003697">
    <property type="term" value="F:single-stranded DNA binding"/>
    <property type="evidence" value="ECO:0007669"/>
    <property type="project" value="UniProtKB-UniRule"/>
</dbReference>
<dbReference type="GO" id="GO:0009295">
    <property type="term" value="C:nucleoid"/>
    <property type="evidence" value="ECO:0007669"/>
    <property type="project" value="TreeGrafter"/>
</dbReference>
<evidence type="ECO:0000256" key="3">
    <source>
        <dbReference type="RuleBase" id="RU000524"/>
    </source>
</evidence>
<sequence length="278" mass="30533">MARGLNRVTLIGTLTQDPEMRYTPGGLAVLELNLAGNDTVTDEQGQARELAWYHRVKLLGKSAEFWGDSLKAGTALLVEGRLEYRSWEQDGQKKSSLDIRADRIEVVSLEGKKGSLTITDARGQERLRDGLNQVVLVGNLTRDPELRYTPQGTAVTRFSLAVNERYVSKGQEQEKVHYVEAQAWRELAEFAGELKKGDGAFLIGRLVNDSWTAQDGTRRFTTRVEASRLERLARGTGTNTGGAGSQGAATAAPKGRAGKVNIDEGLEDDFPPEEDLPF</sequence>
<keyword evidence="1 2" id="KW-0238">DNA-binding</keyword>
<proteinExistence type="inferred from homology"/>
<feature type="region of interest" description="Disordered" evidence="4">
    <location>
        <begin position="230"/>
        <end position="278"/>
    </location>
</feature>
<dbReference type="HAMAP" id="MF_00984">
    <property type="entry name" value="SSB"/>
    <property type="match status" value="2"/>
</dbReference>
<dbReference type="InterPro" id="IPR012340">
    <property type="entry name" value="NA-bd_OB-fold"/>
</dbReference>
<dbReference type="InterPro" id="IPR000424">
    <property type="entry name" value="Primosome_PriB/ssb"/>
</dbReference>
<evidence type="ECO:0000313" key="6">
    <source>
        <dbReference type="Proteomes" id="UP000266178"/>
    </source>
</evidence>
<protein>
    <recommendedName>
        <fullName evidence="2 3">Single-stranded DNA-binding protein</fullName>
        <shortName evidence="2">SSB</shortName>
    </recommendedName>
</protein>
<dbReference type="InterPro" id="IPR011344">
    <property type="entry name" value="ssDNA-bd"/>
</dbReference>
<keyword evidence="2" id="KW-0227">DNA damage</keyword>
<dbReference type="AlphaFoldDB" id="A0A399FC25"/>
<evidence type="ECO:0000256" key="1">
    <source>
        <dbReference type="ARBA" id="ARBA00023125"/>
    </source>
</evidence>
<keyword evidence="6" id="KW-1185">Reference proteome</keyword>
<reference evidence="5 6" key="1">
    <citation type="submission" date="2018-08" db="EMBL/GenBank/DDBJ databases">
        <title>Meiothermus granaticius genome AF-68 sequencing project.</title>
        <authorList>
            <person name="Da Costa M.S."/>
            <person name="Albuquerque L."/>
            <person name="Raposo P."/>
            <person name="Froufe H.J.C."/>
            <person name="Barroso C.S."/>
            <person name="Egas C."/>
        </authorList>
    </citation>
    <scope>NUCLEOTIDE SEQUENCE [LARGE SCALE GENOMIC DNA]</scope>
    <source>
        <strain evidence="5 6">AF-68</strain>
    </source>
</reference>
<dbReference type="GO" id="GO:0006260">
    <property type="term" value="P:DNA replication"/>
    <property type="evidence" value="ECO:0007669"/>
    <property type="project" value="UniProtKB-UniRule"/>
</dbReference>
<evidence type="ECO:0000256" key="4">
    <source>
        <dbReference type="SAM" id="MobiDB-lite"/>
    </source>
</evidence>
<dbReference type="EMBL" id="QWLB01000003">
    <property type="protein sequence ID" value="RIH93733.1"/>
    <property type="molecule type" value="Genomic_DNA"/>
</dbReference>
<comment type="caution">
    <text evidence="5">The sequence shown here is derived from an EMBL/GenBank/DDBJ whole genome shotgun (WGS) entry which is preliminary data.</text>
</comment>
<organism evidence="5 6">
    <name type="scientific">Meiothermus granaticius NBRC 107808</name>
    <dbReference type="NCBI Taxonomy" id="1227551"/>
    <lineage>
        <taxon>Bacteria</taxon>
        <taxon>Thermotogati</taxon>
        <taxon>Deinococcota</taxon>
        <taxon>Deinococci</taxon>
        <taxon>Thermales</taxon>
        <taxon>Thermaceae</taxon>
        <taxon>Meiothermus</taxon>
    </lineage>
</organism>
<accession>A0A399FC25</accession>
<dbReference type="CDD" id="cd04496">
    <property type="entry name" value="SSB_OBF"/>
    <property type="match status" value="2"/>
</dbReference>
<dbReference type="Gene3D" id="2.40.50.140">
    <property type="entry name" value="Nucleic acid-binding proteins"/>
    <property type="match status" value="2"/>
</dbReference>
<dbReference type="PANTHER" id="PTHR10302">
    <property type="entry name" value="SINGLE-STRANDED DNA-BINDING PROTEIN"/>
    <property type="match status" value="1"/>
</dbReference>
<dbReference type="Proteomes" id="UP000266178">
    <property type="component" value="Unassembled WGS sequence"/>
</dbReference>
<dbReference type="OrthoDB" id="9809878at2"/>
<dbReference type="RefSeq" id="WP_119355849.1">
    <property type="nucleotide sequence ID" value="NZ_BJXM01000002.1"/>
</dbReference>
<comment type="function">
    <text evidence="2">Plays an important role in DNA replication, recombination and repair. Binds to ssDNA and to an array of partner proteins to recruit them to their sites of action during DNA metabolism.</text>
</comment>
<dbReference type="NCBIfam" id="TIGR00621">
    <property type="entry name" value="ssb"/>
    <property type="match status" value="2"/>
</dbReference>
<dbReference type="GO" id="GO:0006310">
    <property type="term" value="P:DNA recombination"/>
    <property type="evidence" value="ECO:0007669"/>
    <property type="project" value="UniProtKB-UniRule"/>
</dbReference>
<dbReference type="PROSITE" id="PS50935">
    <property type="entry name" value="SSB"/>
    <property type="match status" value="2"/>
</dbReference>
<comment type="caution">
    <text evidence="2">Lacks conserved residue(s) required for the propagation of feature annotation.</text>
</comment>
<evidence type="ECO:0000256" key="2">
    <source>
        <dbReference type="HAMAP-Rule" id="MF_00984"/>
    </source>
</evidence>
<dbReference type="PANTHER" id="PTHR10302:SF27">
    <property type="entry name" value="SINGLE-STRANDED DNA-BINDING PROTEIN"/>
    <property type="match status" value="1"/>
</dbReference>
<gene>
    <name evidence="5" type="primary">ssb_1</name>
    <name evidence="5" type="ORF">Mgrana_00316</name>
</gene>